<dbReference type="InterPro" id="IPR001199">
    <property type="entry name" value="Cyt_B5-like_heme/steroid-bd"/>
</dbReference>
<evidence type="ECO:0000256" key="10">
    <source>
        <dbReference type="ARBA" id="ARBA00023002"/>
    </source>
</evidence>
<dbReference type="InParanoid" id="A7SP42"/>
<protein>
    <recommendedName>
        <fullName evidence="13">Sulfite oxidase</fullName>
        <ecNumber evidence="6">1.8.3.1</ecNumber>
    </recommendedName>
</protein>
<dbReference type="Pfam" id="PF03404">
    <property type="entry name" value="Mo-co_dimer"/>
    <property type="match status" value="1"/>
</dbReference>
<evidence type="ECO:0000313" key="16">
    <source>
        <dbReference type="Proteomes" id="UP000001593"/>
    </source>
</evidence>
<dbReference type="GO" id="GO:0030151">
    <property type="term" value="F:molybdenum ion binding"/>
    <property type="evidence" value="ECO:0007669"/>
    <property type="project" value="InterPro"/>
</dbReference>
<evidence type="ECO:0000256" key="6">
    <source>
        <dbReference type="ARBA" id="ARBA00012505"/>
    </source>
</evidence>
<organism evidence="15 16">
    <name type="scientific">Nematostella vectensis</name>
    <name type="common">Starlet sea anemone</name>
    <dbReference type="NCBI Taxonomy" id="45351"/>
    <lineage>
        <taxon>Eukaryota</taxon>
        <taxon>Metazoa</taxon>
        <taxon>Cnidaria</taxon>
        <taxon>Anthozoa</taxon>
        <taxon>Hexacorallia</taxon>
        <taxon>Actiniaria</taxon>
        <taxon>Edwardsiidae</taxon>
        <taxon>Nematostella</taxon>
    </lineage>
</organism>
<evidence type="ECO:0000256" key="2">
    <source>
        <dbReference type="ARBA" id="ARBA00001970"/>
    </source>
</evidence>
<comment type="cofactor">
    <cofactor evidence="2">
        <name>heme b</name>
        <dbReference type="ChEBI" id="CHEBI:60344"/>
    </cofactor>
</comment>
<dbReference type="GO" id="GO:0008482">
    <property type="term" value="F:sulfite oxidase activity"/>
    <property type="evidence" value="ECO:0000318"/>
    <property type="project" value="GO_Central"/>
</dbReference>
<dbReference type="InterPro" id="IPR008335">
    <property type="entry name" value="Mopterin_OxRdtase_euk"/>
</dbReference>
<dbReference type="PANTHER" id="PTHR19372">
    <property type="entry name" value="SULFITE REDUCTASE"/>
    <property type="match status" value="1"/>
</dbReference>
<dbReference type="SMART" id="SM01117">
    <property type="entry name" value="Cyt-b5"/>
    <property type="match status" value="1"/>
</dbReference>
<dbReference type="GO" id="GO:0005739">
    <property type="term" value="C:mitochondrion"/>
    <property type="evidence" value="ECO:0000318"/>
    <property type="project" value="GO_Central"/>
</dbReference>
<proteinExistence type="predicted"/>
<evidence type="ECO:0000256" key="1">
    <source>
        <dbReference type="ARBA" id="ARBA00001924"/>
    </source>
</evidence>
<dbReference type="Gene3D" id="3.10.120.10">
    <property type="entry name" value="Cytochrome b5-like heme/steroid binding domain"/>
    <property type="match status" value="1"/>
</dbReference>
<evidence type="ECO:0000256" key="4">
    <source>
        <dbReference type="ARBA" id="ARBA00004678"/>
    </source>
</evidence>
<feature type="domain" description="Cytochrome b5 heme-binding" evidence="14">
    <location>
        <begin position="46"/>
        <end position="125"/>
    </location>
</feature>
<evidence type="ECO:0000256" key="13">
    <source>
        <dbReference type="ARBA" id="ARBA00070338"/>
    </source>
</evidence>
<comment type="pathway">
    <text evidence="5">Energy metabolism; sulfur metabolism.</text>
</comment>
<dbReference type="SUPFAM" id="SSF56524">
    <property type="entry name" value="Oxidoreductase molybdopterin-binding domain"/>
    <property type="match status" value="1"/>
</dbReference>
<reference evidence="15 16" key="1">
    <citation type="journal article" date="2007" name="Science">
        <title>Sea anemone genome reveals ancestral eumetazoan gene repertoire and genomic organization.</title>
        <authorList>
            <person name="Putnam N.H."/>
            <person name="Srivastava M."/>
            <person name="Hellsten U."/>
            <person name="Dirks B."/>
            <person name="Chapman J."/>
            <person name="Salamov A."/>
            <person name="Terry A."/>
            <person name="Shapiro H."/>
            <person name="Lindquist E."/>
            <person name="Kapitonov V.V."/>
            <person name="Jurka J."/>
            <person name="Genikhovich G."/>
            <person name="Grigoriev I.V."/>
            <person name="Lucas S.M."/>
            <person name="Steele R.E."/>
            <person name="Finnerty J.R."/>
            <person name="Technau U."/>
            <person name="Martindale M.Q."/>
            <person name="Rokhsar D.S."/>
        </authorList>
    </citation>
    <scope>NUCLEOTIDE SEQUENCE [LARGE SCALE GENOMIC DNA]</scope>
    <source>
        <strain evidence="16">CH2 X CH6</strain>
    </source>
</reference>
<evidence type="ECO:0000313" key="15">
    <source>
        <dbReference type="EMBL" id="EDO34529.1"/>
    </source>
</evidence>
<dbReference type="PRINTS" id="PR00407">
    <property type="entry name" value="EUMOPTERIN"/>
</dbReference>
<dbReference type="InterPro" id="IPR014756">
    <property type="entry name" value="Ig_E-set"/>
</dbReference>
<keyword evidence="16" id="KW-1185">Reference proteome</keyword>
<keyword evidence="7" id="KW-0500">Molybdenum</keyword>
<dbReference type="SUPFAM" id="SSF81296">
    <property type="entry name" value="E set domains"/>
    <property type="match status" value="1"/>
</dbReference>
<comment type="subcellular location">
    <subcellularLocation>
        <location evidence="3">Mitochondrion intermembrane space</location>
    </subcellularLocation>
</comment>
<evidence type="ECO:0000256" key="12">
    <source>
        <dbReference type="ARBA" id="ARBA00023128"/>
    </source>
</evidence>
<name>A7SP42_NEMVE</name>
<comment type="pathway">
    <text evidence="4">Sulfur metabolism.</text>
</comment>
<comment type="cofactor">
    <cofactor evidence="1">
        <name>Mo-molybdopterin</name>
        <dbReference type="ChEBI" id="CHEBI:71302"/>
    </cofactor>
</comment>
<evidence type="ECO:0000256" key="5">
    <source>
        <dbReference type="ARBA" id="ARBA00004971"/>
    </source>
</evidence>
<keyword evidence="8" id="KW-0349">Heme</keyword>
<evidence type="ECO:0000256" key="8">
    <source>
        <dbReference type="ARBA" id="ARBA00022617"/>
    </source>
</evidence>
<dbReference type="InterPro" id="IPR036374">
    <property type="entry name" value="OxRdtase_Mopterin-bd_sf"/>
</dbReference>
<sequence length="565" mass="62934">MEVSVLIYSSYKEEKCSHAKVYVVCYRTIDIKREFHVHARNSSSPSRTFSLSEVARHTDARHGVWTTYEDGVYDLTDFIEQHPGGKKMIMLAAGSRLDPYWNIHDFHKRDDIVKILSEFRIGSLRKEEIKASTLLNLDDPYFRDPKRHPALTVYCNKPFLAEPLLGLLGHSLITPTEVFYIRNHMPVPLIDKDGYKLQISVKGVSTKLTFEDLKQYKKRTIVATLQCAGNRCNEMAAVNREDFVDVGGGPATISTAQWGGALLRDVLESVGITDSVVEREGYKHVRLEGLDQDLSGTKYEVSIPIHIAMSPTGDVMLAYEMNGKELPRDHGYPVRCLVPGVAGARSVKWLGRVSLSKQKSQSMWQQTAYKGVPLYANQGVPLYANQVLPLPLQGVPPCANQGVPPCANQVLPLPLQGVPPCANQKTVDLQVAEDIHELPVTSVICHPEEGKTILREEEEVTISGYAWSGGGRGIVRVDVSLDGGKTWNTASLDGVKQPYGKAWAWSLWELTAPLPAHGDRMEIICKAVDSSFNVQPDTVAPIYNYRGYLCNAWHRVNVTLGEKRL</sequence>
<dbReference type="SUPFAM" id="SSF55856">
    <property type="entry name" value="Cytochrome b5-like heme/steroid binding domain"/>
    <property type="match status" value="1"/>
</dbReference>
<dbReference type="HOGENOM" id="CLU_003827_5_1_1"/>
<dbReference type="FunFam" id="2.60.40.650:FF:000002">
    <property type="entry name" value="sulfite oxidase"/>
    <property type="match status" value="1"/>
</dbReference>
<dbReference type="InterPro" id="IPR036400">
    <property type="entry name" value="Cyt_B5-like_heme/steroid_sf"/>
</dbReference>
<dbReference type="eggNOG" id="KOG0535">
    <property type="taxonomic scope" value="Eukaryota"/>
</dbReference>
<keyword evidence="10" id="KW-0560">Oxidoreductase</keyword>
<dbReference type="UniPathway" id="UPA00096"/>
<dbReference type="Gene3D" id="3.90.420.10">
    <property type="entry name" value="Oxidoreductase, molybdopterin-binding domain"/>
    <property type="match status" value="1"/>
</dbReference>
<dbReference type="GO" id="GO:0006790">
    <property type="term" value="P:sulfur compound metabolic process"/>
    <property type="evidence" value="ECO:0000318"/>
    <property type="project" value="GO_Central"/>
</dbReference>
<evidence type="ECO:0000256" key="11">
    <source>
        <dbReference type="ARBA" id="ARBA00023004"/>
    </source>
</evidence>
<dbReference type="EC" id="1.8.3.1" evidence="6"/>
<dbReference type="Proteomes" id="UP000001593">
    <property type="component" value="Unassembled WGS sequence"/>
</dbReference>
<dbReference type="Pfam" id="PF00174">
    <property type="entry name" value="Oxidored_molyb"/>
    <property type="match status" value="1"/>
</dbReference>
<evidence type="ECO:0000259" key="14">
    <source>
        <dbReference type="PROSITE" id="PS50255"/>
    </source>
</evidence>
<evidence type="ECO:0000256" key="7">
    <source>
        <dbReference type="ARBA" id="ARBA00022505"/>
    </source>
</evidence>
<dbReference type="PRINTS" id="PR00363">
    <property type="entry name" value="CYTOCHROMEB5"/>
</dbReference>
<evidence type="ECO:0000256" key="9">
    <source>
        <dbReference type="ARBA" id="ARBA00022723"/>
    </source>
</evidence>
<dbReference type="EMBL" id="DS469727">
    <property type="protein sequence ID" value="EDO34529.1"/>
    <property type="molecule type" value="Genomic_DNA"/>
</dbReference>
<dbReference type="GO" id="GO:0005758">
    <property type="term" value="C:mitochondrial intermembrane space"/>
    <property type="evidence" value="ECO:0007669"/>
    <property type="project" value="UniProtKB-SubCell"/>
</dbReference>
<accession>A7SP42</accession>
<dbReference type="PhylomeDB" id="A7SP42"/>
<keyword evidence="9" id="KW-0479">Metal-binding</keyword>
<dbReference type="eggNOG" id="KOG4576">
    <property type="taxonomic scope" value="Eukaryota"/>
</dbReference>
<dbReference type="FunFam" id="3.10.120.10:FF:000007">
    <property type="entry name" value="Sulfite oxidase, mitochondrial"/>
    <property type="match status" value="1"/>
</dbReference>
<dbReference type="FunFam" id="3.90.420.10:FF:000002">
    <property type="entry name" value="sulfite oxidase, mitochondrial"/>
    <property type="match status" value="1"/>
</dbReference>
<dbReference type="Gene3D" id="2.60.40.650">
    <property type="match status" value="1"/>
</dbReference>
<gene>
    <name evidence="15" type="ORF">NEMVEDRAFT_v1g215230</name>
</gene>
<dbReference type="PANTHER" id="PTHR19372:SF7">
    <property type="entry name" value="SULFITE OXIDASE, MITOCHONDRIAL"/>
    <property type="match status" value="1"/>
</dbReference>
<dbReference type="InterPro" id="IPR000572">
    <property type="entry name" value="OxRdtase_Mopterin-bd_dom"/>
</dbReference>
<dbReference type="Pfam" id="PF00173">
    <property type="entry name" value="Cyt-b5"/>
    <property type="match status" value="1"/>
</dbReference>
<keyword evidence="11" id="KW-0408">Iron</keyword>
<dbReference type="AlphaFoldDB" id="A7SP42"/>
<dbReference type="GO" id="GO:0043546">
    <property type="term" value="F:molybdopterin cofactor binding"/>
    <property type="evidence" value="ECO:0000318"/>
    <property type="project" value="GO_Central"/>
</dbReference>
<dbReference type="STRING" id="45351.A7SP42"/>
<evidence type="ECO:0000256" key="3">
    <source>
        <dbReference type="ARBA" id="ARBA00004569"/>
    </source>
</evidence>
<keyword evidence="12" id="KW-0496">Mitochondrion</keyword>
<dbReference type="PROSITE" id="PS50255">
    <property type="entry name" value="CYTOCHROME_B5_2"/>
    <property type="match status" value="1"/>
</dbReference>
<dbReference type="GO" id="GO:0020037">
    <property type="term" value="F:heme binding"/>
    <property type="evidence" value="ECO:0000318"/>
    <property type="project" value="GO_Central"/>
</dbReference>
<dbReference type="InterPro" id="IPR005066">
    <property type="entry name" value="MoCF_OxRdtse_dimer"/>
</dbReference>